<keyword evidence="2" id="KW-1185">Reference proteome</keyword>
<name>A0A7J5ZDE9_DISMA</name>
<evidence type="ECO:0000313" key="1">
    <source>
        <dbReference type="EMBL" id="KAF3859862.1"/>
    </source>
</evidence>
<reference evidence="1 2" key="1">
    <citation type="submission" date="2020-03" db="EMBL/GenBank/DDBJ databases">
        <title>Dissostichus mawsoni Genome sequencing and assembly.</title>
        <authorList>
            <person name="Park H."/>
        </authorList>
    </citation>
    <scope>NUCLEOTIDE SEQUENCE [LARGE SCALE GENOMIC DNA]</scope>
    <source>
        <strain evidence="1">DM0001</strain>
        <tissue evidence="1">Muscle</tissue>
    </source>
</reference>
<dbReference type="Proteomes" id="UP000518266">
    <property type="component" value="Unassembled WGS sequence"/>
</dbReference>
<comment type="caution">
    <text evidence="1">The sequence shown here is derived from an EMBL/GenBank/DDBJ whole genome shotgun (WGS) entry which is preliminary data.</text>
</comment>
<sequence length="283" mass="32734">MNVYYNVESLASPLIVSTKENGRVYNQKPKTGPDMTNLVMFIPPLHGKMGREVITCISHVISQCHLQTSLKKLDSAKTKKVLSVRVKHQVLKCKRINLCVMIRQRDHCHLSACVQQWVGLSMTELNVYGCGDEAPNRVRGTLFRLNTHSAWRSFKRHPVLIEDVDLRDRLTRLIESTSDPFANDIMYHHACWRKYVNHTHFKPDDAMHLQNVSLSEARNFFFRHVDSIIFTEREIRSLQSLLAEYKRIVGDYGYEVGDVKSSYVKACSLMSIKRQLASKREIK</sequence>
<evidence type="ECO:0000313" key="2">
    <source>
        <dbReference type="Proteomes" id="UP000518266"/>
    </source>
</evidence>
<accession>A0A7J5ZDE9</accession>
<gene>
    <name evidence="1" type="ORF">F7725_000117</name>
</gene>
<dbReference type="AlphaFoldDB" id="A0A7J5ZDE9"/>
<dbReference type="EMBL" id="JAAKFY010000002">
    <property type="protein sequence ID" value="KAF3859862.1"/>
    <property type="molecule type" value="Genomic_DNA"/>
</dbReference>
<proteinExistence type="predicted"/>
<organism evidence="1 2">
    <name type="scientific">Dissostichus mawsoni</name>
    <name type="common">Antarctic cod</name>
    <dbReference type="NCBI Taxonomy" id="36200"/>
    <lineage>
        <taxon>Eukaryota</taxon>
        <taxon>Metazoa</taxon>
        <taxon>Chordata</taxon>
        <taxon>Craniata</taxon>
        <taxon>Vertebrata</taxon>
        <taxon>Euteleostomi</taxon>
        <taxon>Actinopterygii</taxon>
        <taxon>Neopterygii</taxon>
        <taxon>Teleostei</taxon>
        <taxon>Neoteleostei</taxon>
        <taxon>Acanthomorphata</taxon>
        <taxon>Eupercaria</taxon>
        <taxon>Perciformes</taxon>
        <taxon>Notothenioidei</taxon>
        <taxon>Nototheniidae</taxon>
        <taxon>Dissostichus</taxon>
    </lineage>
</organism>
<protein>
    <submittedName>
        <fullName evidence="1">Uncharacterized protein</fullName>
    </submittedName>
</protein>